<keyword evidence="5" id="KW-1185">Reference proteome</keyword>
<dbReference type="OrthoDB" id="9806180at2"/>
<reference evidence="4 5" key="1">
    <citation type="submission" date="2019-12" db="EMBL/GenBank/DDBJ databases">
        <title>Genomic-based taxomic classification of the family Erythrobacteraceae.</title>
        <authorList>
            <person name="Xu L."/>
        </authorList>
    </citation>
    <scope>NUCLEOTIDE SEQUENCE [LARGE SCALE GENOMIC DNA]</scope>
    <source>
        <strain evidence="4 5">S36</strain>
    </source>
</reference>
<evidence type="ECO:0000256" key="2">
    <source>
        <dbReference type="ARBA" id="ARBA00022801"/>
    </source>
</evidence>
<dbReference type="InterPro" id="IPR002168">
    <property type="entry name" value="Lipase_GDXG_HIS_AS"/>
</dbReference>
<dbReference type="Gene3D" id="3.40.50.1820">
    <property type="entry name" value="alpha/beta hydrolase"/>
    <property type="match status" value="1"/>
</dbReference>
<dbReference type="RefSeq" id="WP_161392356.1">
    <property type="nucleotide sequence ID" value="NZ_JBHSCP010000003.1"/>
</dbReference>
<dbReference type="PROSITE" id="PS01173">
    <property type="entry name" value="LIPASE_GDXG_HIS"/>
    <property type="match status" value="1"/>
</dbReference>
<dbReference type="InterPro" id="IPR050300">
    <property type="entry name" value="GDXG_lipolytic_enzyme"/>
</dbReference>
<evidence type="ECO:0000259" key="3">
    <source>
        <dbReference type="Pfam" id="PF07859"/>
    </source>
</evidence>
<dbReference type="PANTHER" id="PTHR48081:SF8">
    <property type="entry name" value="ALPHA_BETA HYDROLASE FOLD-3 DOMAIN-CONTAINING PROTEIN-RELATED"/>
    <property type="match status" value="1"/>
</dbReference>
<comment type="similarity">
    <text evidence="1">Belongs to the 'GDXG' lipolytic enzyme family.</text>
</comment>
<dbReference type="GO" id="GO:0016787">
    <property type="term" value="F:hydrolase activity"/>
    <property type="evidence" value="ECO:0007669"/>
    <property type="project" value="UniProtKB-KW"/>
</dbReference>
<gene>
    <name evidence="4" type="ORF">GRI97_16685</name>
</gene>
<organism evidence="4 5">
    <name type="scientific">Croceibacterium xixiisoli</name>
    <dbReference type="NCBI Taxonomy" id="1476466"/>
    <lineage>
        <taxon>Bacteria</taxon>
        <taxon>Pseudomonadati</taxon>
        <taxon>Pseudomonadota</taxon>
        <taxon>Alphaproteobacteria</taxon>
        <taxon>Sphingomonadales</taxon>
        <taxon>Erythrobacteraceae</taxon>
        <taxon>Croceibacterium</taxon>
    </lineage>
</organism>
<dbReference type="SUPFAM" id="SSF53474">
    <property type="entry name" value="alpha/beta-Hydrolases"/>
    <property type="match status" value="1"/>
</dbReference>
<evidence type="ECO:0000313" key="5">
    <source>
        <dbReference type="Proteomes" id="UP000469430"/>
    </source>
</evidence>
<dbReference type="InterPro" id="IPR029058">
    <property type="entry name" value="AB_hydrolase_fold"/>
</dbReference>
<feature type="domain" description="Alpha/beta hydrolase fold-3" evidence="3">
    <location>
        <begin position="90"/>
        <end position="295"/>
    </location>
</feature>
<proteinExistence type="inferred from homology"/>
<dbReference type="EMBL" id="WTYJ01000004">
    <property type="protein sequence ID" value="MXP00629.1"/>
    <property type="molecule type" value="Genomic_DNA"/>
</dbReference>
<evidence type="ECO:0000256" key="1">
    <source>
        <dbReference type="ARBA" id="ARBA00010515"/>
    </source>
</evidence>
<dbReference type="Pfam" id="PF07859">
    <property type="entry name" value="Abhydrolase_3"/>
    <property type="match status" value="1"/>
</dbReference>
<evidence type="ECO:0000313" key="4">
    <source>
        <dbReference type="EMBL" id="MXP00629.1"/>
    </source>
</evidence>
<dbReference type="AlphaFoldDB" id="A0A6I4U180"/>
<comment type="caution">
    <text evidence="4">The sequence shown here is derived from an EMBL/GenBank/DDBJ whole genome shotgun (WGS) entry which is preliminary data.</text>
</comment>
<accession>A0A6I4U180</accession>
<protein>
    <submittedName>
        <fullName evidence="4">Alpha/beta hydrolase fold domain-containing protein</fullName>
    </submittedName>
</protein>
<dbReference type="InterPro" id="IPR013094">
    <property type="entry name" value="AB_hydrolase_3"/>
</dbReference>
<name>A0A6I4U180_9SPHN</name>
<sequence length="325" mass="34442">MTDVKDSDVASAVAPIDPQIAEFARRLAAAYATCGQPASLAERRQMAESVRQPWRSGGPVMAHTQDLTINGLRARLHRPQPATDQPSPVMLYLHGGGWVLFSIDTHDRLMREYAARAGIAVLGIDYSLAPEAKFPVAVNEVVGALAWLEAGAAGLGLDPTQLFIGGDSAGANLAVSACLTRRDNGQARLAGMLLNYGAFDPAPTASYTLYAGDDHTLNVEEMDAFWSAYTDSPAQLTDPLVAPLLAQLHDLPPAFLAIAERDILADSNHAFAARLRQAGGEVEAVSYAGATHSFLEAVSIAPLAARALDDQAAWIRQHCTAPAHG</sequence>
<keyword evidence="2 4" id="KW-0378">Hydrolase</keyword>
<dbReference type="PANTHER" id="PTHR48081">
    <property type="entry name" value="AB HYDROLASE SUPERFAMILY PROTEIN C4A8.06C"/>
    <property type="match status" value="1"/>
</dbReference>
<dbReference type="Proteomes" id="UP000469430">
    <property type="component" value="Unassembled WGS sequence"/>
</dbReference>